<comment type="caution">
    <text evidence="3">The sequence shown here is derived from an EMBL/GenBank/DDBJ whole genome shotgun (WGS) entry which is preliminary data.</text>
</comment>
<evidence type="ECO:0000313" key="3">
    <source>
        <dbReference type="EMBL" id="OGK73998.1"/>
    </source>
</evidence>
<sequence>MSDNRTITFAFYLVFGLFILLLLIVYFVSLPLKSRASAGTITIKIQAQGNHKDNDQLGAQIDFYNGPDKVYEEPNATFTYLNNTYTTDIVLPSDFNYQDRYALFIKPEKHQGRIFCTTQVTGSICTVPQFIFFANGNSIDLSPFLFYAGDVLPANGKIDALDMSLIMKDLGKTALEAQSTDLNNDQIVDVVDYSLALYSLSHNISDDQIKLIAPPPITSSIQPITPTDTASPSPTLASTPTPSPSVAPSPIVTPTLLPSPTPLPTATPIPRLGKDCVNGTDKITQSINSDWELNVLPIPYRDTNSQYRCVPAEHIVLHWSGSSSFRGNGATWGTLNTRNRMCGLAIDNKEILQMSNFYDDKVTWEGCSALDNAINIEINGTQFDLWYNKACQIVNPTSNNALSSGELEKKKQETATEYGISPNVLDWENERYVSIMEEQEERVLSAIQYLFMYYDIPKENVTGHFNVDSGTGKPDPGPRFLECIKKKL</sequence>
<dbReference type="Proteomes" id="UP000177050">
    <property type="component" value="Unassembled WGS sequence"/>
</dbReference>
<keyword evidence="2" id="KW-0812">Transmembrane</keyword>
<feature type="compositionally biased region" description="Low complexity" evidence="1">
    <location>
        <begin position="220"/>
        <end position="240"/>
    </location>
</feature>
<keyword evidence="2" id="KW-0472">Membrane</keyword>
<evidence type="ECO:0000256" key="1">
    <source>
        <dbReference type="SAM" id="MobiDB-lite"/>
    </source>
</evidence>
<accession>A0A1F7L1K8</accession>
<dbReference type="GO" id="GO:0009253">
    <property type="term" value="P:peptidoglycan catabolic process"/>
    <property type="evidence" value="ECO:0007669"/>
    <property type="project" value="InterPro"/>
</dbReference>
<keyword evidence="2" id="KW-1133">Transmembrane helix</keyword>
<proteinExistence type="predicted"/>
<dbReference type="SUPFAM" id="SSF55846">
    <property type="entry name" value="N-acetylmuramoyl-L-alanine amidase-like"/>
    <property type="match status" value="1"/>
</dbReference>
<dbReference type="Gene3D" id="3.40.80.10">
    <property type="entry name" value="Peptidoglycan recognition protein-like"/>
    <property type="match status" value="1"/>
</dbReference>
<evidence type="ECO:0008006" key="5">
    <source>
        <dbReference type="Google" id="ProtNLM"/>
    </source>
</evidence>
<name>A0A1F7L1K8_9BACT</name>
<evidence type="ECO:0000313" key="4">
    <source>
        <dbReference type="Proteomes" id="UP000177050"/>
    </source>
</evidence>
<organism evidence="3 4">
    <name type="scientific">Candidatus Roizmanbacteria bacterium RIFOXYD1_FULL_38_12</name>
    <dbReference type="NCBI Taxonomy" id="1802093"/>
    <lineage>
        <taxon>Bacteria</taxon>
        <taxon>Candidatus Roizmaniibacteriota</taxon>
    </lineage>
</organism>
<dbReference type="AlphaFoldDB" id="A0A1F7L1K8"/>
<dbReference type="InterPro" id="IPR036505">
    <property type="entry name" value="Amidase/PGRP_sf"/>
</dbReference>
<gene>
    <name evidence="3" type="ORF">A3K52_04460</name>
</gene>
<dbReference type="GO" id="GO:0008745">
    <property type="term" value="F:N-acetylmuramoyl-L-alanine amidase activity"/>
    <property type="evidence" value="ECO:0007669"/>
    <property type="project" value="InterPro"/>
</dbReference>
<evidence type="ECO:0000256" key="2">
    <source>
        <dbReference type="SAM" id="Phobius"/>
    </source>
</evidence>
<feature type="region of interest" description="Disordered" evidence="1">
    <location>
        <begin position="220"/>
        <end position="247"/>
    </location>
</feature>
<dbReference type="EMBL" id="MGBR01000001">
    <property type="protein sequence ID" value="OGK73998.1"/>
    <property type="molecule type" value="Genomic_DNA"/>
</dbReference>
<reference evidence="3 4" key="1">
    <citation type="journal article" date="2016" name="Nat. Commun.">
        <title>Thousands of microbial genomes shed light on interconnected biogeochemical processes in an aquifer system.</title>
        <authorList>
            <person name="Anantharaman K."/>
            <person name="Brown C.T."/>
            <person name="Hug L.A."/>
            <person name="Sharon I."/>
            <person name="Castelle C.J."/>
            <person name="Probst A.J."/>
            <person name="Thomas B.C."/>
            <person name="Singh A."/>
            <person name="Wilkins M.J."/>
            <person name="Karaoz U."/>
            <person name="Brodie E.L."/>
            <person name="Williams K.H."/>
            <person name="Hubbard S.S."/>
            <person name="Banfield J.F."/>
        </authorList>
    </citation>
    <scope>NUCLEOTIDE SEQUENCE [LARGE SCALE GENOMIC DNA]</scope>
</reference>
<feature type="transmembrane region" description="Helical" evidence="2">
    <location>
        <begin position="7"/>
        <end position="28"/>
    </location>
</feature>
<protein>
    <recommendedName>
        <fullName evidence="5">N-acetylmuramoyl-L-alanine amidase domain-containing protein</fullName>
    </recommendedName>
</protein>